<keyword evidence="9" id="KW-1185">Reference proteome</keyword>
<dbReference type="PANTHER" id="PTHR11339">
    <property type="entry name" value="EXTRACELLULAR MATRIX GLYCOPROTEIN RELATED"/>
    <property type="match status" value="1"/>
</dbReference>
<evidence type="ECO:0000313" key="9">
    <source>
        <dbReference type="Proteomes" id="UP000694569"/>
    </source>
</evidence>
<dbReference type="PROSITE" id="PS51233">
    <property type="entry name" value="VWFD"/>
    <property type="match status" value="1"/>
</dbReference>
<dbReference type="Pfam" id="PF08742">
    <property type="entry name" value="C8"/>
    <property type="match status" value="1"/>
</dbReference>
<dbReference type="SMART" id="SM00216">
    <property type="entry name" value="VWD"/>
    <property type="match status" value="1"/>
</dbReference>
<evidence type="ECO:0000259" key="7">
    <source>
        <dbReference type="PROSITE" id="PS51233"/>
    </source>
</evidence>
<dbReference type="OrthoDB" id="10071893at2759"/>
<dbReference type="Gene3D" id="2.10.25.10">
    <property type="entry name" value="Laminin"/>
    <property type="match status" value="1"/>
</dbReference>
<dbReference type="InterPro" id="IPR006207">
    <property type="entry name" value="Cys_knot_C"/>
</dbReference>
<dbReference type="Pfam" id="PF00094">
    <property type="entry name" value="VWD"/>
    <property type="match status" value="1"/>
</dbReference>
<dbReference type="Ensembl" id="ENSLLET00000049997.1">
    <property type="protein sequence ID" value="ENSLLEP00000048112.1"/>
    <property type="gene ID" value="ENSLLEG00000030358.1"/>
</dbReference>
<evidence type="ECO:0000256" key="3">
    <source>
        <dbReference type="ARBA" id="ARBA00023180"/>
    </source>
</evidence>
<keyword evidence="2" id="KW-1015">Disulfide bond</keyword>
<dbReference type="PROSITE" id="PS01225">
    <property type="entry name" value="CTCK_2"/>
    <property type="match status" value="1"/>
</dbReference>
<evidence type="ECO:0000259" key="6">
    <source>
        <dbReference type="PROSITE" id="PS50184"/>
    </source>
</evidence>
<evidence type="ECO:0000256" key="4">
    <source>
        <dbReference type="PROSITE-ProRule" id="PRU00039"/>
    </source>
</evidence>
<dbReference type="InterPro" id="IPR050780">
    <property type="entry name" value="Mucin_vWF_Thrombospondin_sf"/>
</dbReference>
<dbReference type="PROSITE" id="PS50184">
    <property type="entry name" value="VWFC_2"/>
    <property type="match status" value="1"/>
</dbReference>
<protein>
    <submittedName>
        <fullName evidence="8">Uncharacterized protein</fullName>
    </submittedName>
</protein>
<evidence type="ECO:0000313" key="8">
    <source>
        <dbReference type="Ensembl" id="ENSLLEP00000048112.1"/>
    </source>
</evidence>
<dbReference type="GO" id="GO:0005615">
    <property type="term" value="C:extracellular space"/>
    <property type="evidence" value="ECO:0007669"/>
    <property type="project" value="TreeGrafter"/>
</dbReference>
<feature type="domain" description="CTCK" evidence="5">
    <location>
        <begin position="406"/>
        <end position="514"/>
    </location>
</feature>
<feature type="domain" description="VWFC" evidence="6">
    <location>
        <begin position="380"/>
        <end position="456"/>
    </location>
</feature>
<reference evidence="8" key="1">
    <citation type="submission" date="2025-08" db="UniProtKB">
        <authorList>
            <consortium name="Ensembl"/>
        </authorList>
    </citation>
    <scope>IDENTIFICATION</scope>
</reference>
<keyword evidence="3" id="KW-0325">Glycoprotein</keyword>
<evidence type="ECO:0000256" key="1">
    <source>
        <dbReference type="ARBA" id="ARBA00022737"/>
    </source>
</evidence>
<dbReference type="SMART" id="SM00832">
    <property type="entry name" value="C8"/>
    <property type="match status" value="1"/>
</dbReference>
<evidence type="ECO:0000259" key="5">
    <source>
        <dbReference type="PROSITE" id="PS01225"/>
    </source>
</evidence>
<dbReference type="GeneTree" id="ENSGT00940000156076"/>
<dbReference type="SUPFAM" id="SSF57567">
    <property type="entry name" value="Serine protease inhibitors"/>
    <property type="match status" value="1"/>
</dbReference>
<proteinExistence type="predicted"/>
<dbReference type="InterPro" id="IPR014853">
    <property type="entry name" value="VWF/SSPO/ZAN-like_Cys-rich_dom"/>
</dbReference>
<comment type="caution">
    <text evidence="4">Lacks conserved residue(s) required for the propagation of feature annotation.</text>
</comment>
<dbReference type="AlphaFoldDB" id="A0A8C5RAQ6"/>
<name>A0A8C5RAQ6_9ANUR</name>
<feature type="domain" description="VWFD" evidence="7">
    <location>
        <begin position="64"/>
        <end position="237"/>
    </location>
</feature>
<sequence length="537" mass="59648">MPPRQWNETWALDNCTNATCVGNNNVVVKRIECAPVQNVVCTNRLQPKKIYDESGCCYQKMCECVCGGWGTSHYITFDGTYYDFKGQCTYVLVQQITPLFDQFRVYIDNFSCNPDDPNCIKTLRIMYKGDTVVTSDMICCSVIVGFKLHFPKNGIIITSSGIFVIVEIPELSAYISFNILSFAIRLPFNKFQGNTEGHCGKCSNNRVDDCILPSGQLAPSCTQMAGQWAIPPTKWSTQPSTYISAIGITTYLIKITPFLSISVFKKCHAAVPPDPYYRSCIIDGCNTTEGNILCSSLESYARICATQGVCIDWRDSTNGMCLMNCSADKVYKACGAPVEPTCNSKYNEMFVHVDQKDLMEGCYCPNGTVRFNTISDKCVSICGIDLLFFPLQPGEEWDSNCQTCVCNNRTMSVQCTPKVCITPNHNCTGEGFIAVSVPDVSNPCCMVIELKSLKCTFFFYRFSASANAMQRKCACCQETKLQKVTIKLLCPSGKYVKYTYLNAVSCACVDKKCKNVNAEKAFVKFPNIPGCSTLSQK</sequence>
<dbReference type="InterPro" id="IPR001007">
    <property type="entry name" value="VWF_dom"/>
</dbReference>
<reference evidence="8" key="2">
    <citation type="submission" date="2025-09" db="UniProtKB">
        <authorList>
            <consortium name="Ensembl"/>
        </authorList>
    </citation>
    <scope>IDENTIFICATION</scope>
</reference>
<dbReference type="PROSITE" id="PS01185">
    <property type="entry name" value="CTCK_1"/>
    <property type="match status" value="1"/>
</dbReference>
<dbReference type="Proteomes" id="UP000694569">
    <property type="component" value="Unplaced"/>
</dbReference>
<accession>A0A8C5RAQ6</accession>
<dbReference type="InterPro" id="IPR001846">
    <property type="entry name" value="VWF_type-D"/>
</dbReference>
<dbReference type="InterPro" id="IPR036084">
    <property type="entry name" value="Ser_inhib-like_sf"/>
</dbReference>
<keyword evidence="1" id="KW-0677">Repeat</keyword>
<dbReference type="CDD" id="cd19941">
    <property type="entry name" value="TIL"/>
    <property type="match status" value="1"/>
</dbReference>
<dbReference type="GO" id="GO:0031012">
    <property type="term" value="C:extracellular matrix"/>
    <property type="evidence" value="ECO:0007669"/>
    <property type="project" value="TreeGrafter"/>
</dbReference>
<dbReference type="PANTHER" id="PTHR11339:SF400">
    <property type="entry name" value="MUCIN-5AC ISOFORM X1"/>
    <property type="match status" value="1"/>
</dbReference>
<evidence type="ECO:0000256" key="2">
    <source>
        <dbReference type="ARBA" id="ARBA00023157"/>
    </source>
</evidence>
<dbReference type="SMART" id="SM00041">
    <property type="entry name" value="CT"/>
    <property type="match status" value="1"/>
</dbReference>
<organism evidence="8 9">
    <name type="scientific">Leptobrachium leishanense</name>
    <name type="common">Leishan spiny toad</name>
    <dbReference type="NCBI Taxonomy" id="445787"/>
    <lineage>
        <taxon>Eukaryota</taxon>
        <taxon>Metazoa</taxon>
        <taxon>Chordata</taxon>
        <taxon>Craniata</taxon>
        <taxon>Vertebrata</taxon>
        <taxon>Euteleostomi</taxon>
        <taxon>Amphibia</taxon>
        <taxon>Batrachia</taxon>
        <taxon>Anura</taxon>
        <taxon>Pelobatoidea</taxon>
        <taxon>Megophryidae</taxon>
        <taxon>Leptobrachium</taxon>
    </lineage>
</organism>